<feature type="domain" description="Aminoglycoside phosphotransferase" evidence="2">
    <location>
        <begin position="25"/>
        <end position="250"/>
    </location>
</feature>
<dbReference type="Pfam" id="PF01636">
    <property type="entry name" value="APH"/>
    <property type="match status" value="1"/>
</dbReference>
<dbReference type="EMBL" id="LOMK01000001">
    <property type="protein sequence ID" value="KYN24604.1"/>
    <property type="molecule type" value="Genomic_DNA"/>
</dbReference>
<dbReference type="InterPro" id="IPR011009">
    <property type="entry name" value="Kinase-like_dom_sf"/>
</dbReference>
<dbReference type="Gene3D" id="3.90.1200.10">
    <property type="match status" value="1"/>
</dbReference>
<dbReference type="Proteomes" id="UP000075349">
    <property type="component" value="Unassembled WGS sequence"/>
</dbReference>
<evidence type="ECO:0000313" key="4">
    <source>
        <dbReference type="Proteomes" id="UP000075349"/>
    </source>
</evidence>
<dbReference type="InterPro" id="IPR002575">
    <property type="entry name" value="Aminoglycoside_PTrfase"/>
</dbReference>
<proteinExistence type="inferred from homology"/>
<reference evidence="4" key="1">
    <citation type="submission" date="2015-12" db="EMBL/GenBank/DDBJ databases">
        <authorList>
            <person name="Tarr C.L."/>
            <person name="Gladney L.M."/>
        </authorList>
    </citation>
    <scope>NUCLEOTIDE SEQUENCE [LARGE SCALE GENOMIC DNA]</scope>
    <source>
        <strain evidence="4">2756-81</strain>
    </source>
</reference>
<organism evidence="3 4">
    <name type="scientific">Vibrio cidicii</name>
    <dbReference type="NCBI Taxonomy" id="1763883"/>
    <lineage>
        <taxon>Bacteria</taxon>
        <taxon>Pseudomonadati</taxon>
        <taxon>Pseudomonadota</taxon>
        <taxon>Gammaproteobacteria</taxon>
        <taxon>Vibrionales</taxon>
        <taxon>Vibrionaceae</taxon>
        <taxon>Vibrio</taxon>
    </lineage>
</organism>
<accession>A0A151JFN9</accession>
<dbReference type="AlphaFoldDB" id="A0A151JFN9"/>
<dbReference type="GO" id="GO:0019202">
    <property type="term" value="F:amino acid kinase activity"/>
    <property type="evidence" value="ECO:0007669"/>
    <property type="project" value="TreeGrafter"/>
</dbReference>
<evidence type="ECO:0000256" key="1">
    <source>
        <dbReference type="ARBA" id="ARBA00038240"/>
    </source>
</evidence>
<gene>
    <name evidence="3" type="ORF">AUQ44_01435</name>
</gene>
<dbReference type="PANTHER" id="PTHR21064:SF6">
    <property type="entry name" value="AMINOGLYCOSIDE PHOSPHOTRANSFERASE DOMAIN-CONTAINING PROTEIN"/>
    <property type="match status" value="1"/>
</dbReference>
<protein>
    <submittedName>
        <fullName evidence="3">Homoserine kinase</fullName>
    </submittedName>
</protein>
<dbReference type="Gene3D" id="3.30.200.20">
    <property type="entry name" value="Phosphorylase Kinase, domain 1"/>
    <property type="match status" value="1"/>
</dbReference>
<comment type="similarity">
    <text evidence="1">Belongs to the pseudomonas-type ThrB family.</text>
</comment>
<dbReference type="InterPro" id="IPR050249">
    <property type="entry name" value="Pseudomonas-type_ThrB"/>
</dbReference>
<sequence length="323" mass="36407">MSDFVREVSEHWSQIDADASLNRQSGGSTNNVFRIQSTENFYLRKYRVHNVAQIKLEHELLQKLSQNLNTIIAPVLTRDGCSFGKIGEGFYALFPEAKGKLIEKSELSALHAFQLGKALAELHVQLASMAGNGFPTIELSWDKSAWVDRLQKIVACIEANSALDAKGSVLRRVKQQRDYLASSQAVHSHTPLTSRQLIHGDFHHFNVFFDLNGAVSNVIDWDLVQNMPPGYEVARACMYMFDMDVNRSLALLKGYLSIKPITRLELNDGAKAWAVYADHHVWALEEVFLKNNTAAQKFIPQSDFIPFMEQWSKIESTLFCGGT</sequence>
<keyword evidence="3" id="KW-0808">Transferase</keyword>
<evidence type="ECO:0000313" key="3">
    <source>
        <dbReference type="EMBL" id="KYN24604.1"/>
    </source>
</evidence>
<evidence type="ECO:0000259" key="2">
    <source>
        <dbReference type="Pfam" id="PF01636"/>
    </source>
</evidence>
<comment type="caution">
    <text evidence="3">The sequence shown here is derived from an EMBL/GenBank/DDBJ whole genome shotgun (WGS) entry which is preliminary data.</text>
</comment>
<dbReference type="SUPFAM" id="SSF56112">
    <property type="entry name" value="Protein kinase-like (PK-like)"/>
    <property type="match status" value="1"/>
</dbReference>
<dbReference type="PANTHER" id="PTHR21064">
    <property type="entry name" value="AMINOGLYCOSIDE PHOSPHOTRANSFERASE DOMAIN-CONTAINING PROTEIN-RELATED"/>
    <property type="match status" value="1"/>
</dbReference>
<name>A0A151JFN9_9VIBR</name>
<keyword evidence="3" id="KW-0418">Kinase</keyword>